<accession>R7ZWL8</accession>
<evidence type="ECO:0000313" key="4">
    <source>
        <dbReference type="Proteomes" id="UP000013909"/>
    </source>
</evidence>
<dbReference type="PANTHER" id="PTHR43039">
    <property type="entry name" value="ESTERASE-RELATED"/>
    <property type="match status" value="1"/>
</dbReference>
<dbReference type="PRINTS" id="PR00111">
    <property type="entry name" value="ABHYDROLASE"/>
</dbReference>
<name>R7ZWL8_9BACT</name>
<dbReference type="PATRIC" id="fig|1288963.3.peg.889"/>
<dbReference type="InterPro" id="IPR000073">
    <property type="entry name" value="AB_hydrolase_1"/>
</dbReference>
<dbReference type="Proteomes" id="UP000013909">
    <property type="component" value="Unassembled WGS sequence"/>
</dbReference>
<proteinExistence type="inferred from homology"/>
<dbReference type="Pfam" id="PF12697">
    <property type="entry name" value="Abhydrolase_6"/>
    <property type="match status" value="1"/>
</dbReference>
<gene>
    <name evidence="3" type="ORF">ADIS_0890</name>
</gene>
<organism evidence="3 4">
    <name type="scientific">Lunatimonas lonarensis</name>
    <dbReference type="NCBI Taxonomy" id="1232681"/>
    <lineage>
        <taxon>Bacteria</taxon>
        <taxon>Pseudomonadati</taxon>
        <taxon>Bacteroidota</taxon>
        <taxon>Cytophagia</taxon>
        <taxon>Cytophagales</taxon>
        <taxon>Cyclobacteriaceae</taxon>
    </lineage>
</organism>
<dbReference type="EMBL" id="AQHR01000029">
    <property type="protein sequence ID" value="EON78540.1"/>
    <property type="molecule type" value="Genomic_DNA"/>
</dbReference>
<dbReference type="SUPFAM" id="SSF53474">
    <property type="entry name" value="alpha/beta-Hydrolases"/>
    <property type="match status" value="1"/>
</dbReference>
<evidence type="ECO:0000256" key="1">
    <source>
        <dbReference type="ARBA" id="ARBA00008645"/>
    </source>
</evidence>
<dbReference type="Gene3D" id="3.40.50.1820">
    <property type="entry name" value="alpha/beta hydrolase"/>
    <property type="match status" value="1"/>
</dbReference>
<dbReference type="AlphaFoldDB" id="R7ZWL8"/>
<feature type="domain" description="AB hydrolase-1" evidence="2">
    <location>
        <begin position="32"/>
        <end position="269"/>
    </location>
</feature>
<evidence type="ECO:0000313" key="3">
    <source>
        <dbReference type="EMBL" id="EON78540.1"/>
    </source>
</evidence>
<protein>
    <recommendedName>
        <fullName evidence="2">AB hydrolase-1 domain-containing protein</fullName>
    </recommendedName>
</protein>
<dbReference type="InterPro" id="IPR029058">
    <property type="entry name" value="AB_hydrolase_fold"/>
</dbReference>
<dbReference type="RefSeq" id="WP_010853038.1">
    <property type="nucleotide sequence ID" value="NZ_AQHR01000029.1"/>
</dbReference>
<comment type="caution">
    <text evidence="3">The sequence shown here is derived from an EMBL/GenBank/DDBJ whole genome shotgun (WGS) entry which is preliminary data.</text>
</comment>
<keyword evidence="4" id="KW-1185">Reference proteome</keyword>
<evidence type="ECO:0000259" key="2">
    <source>
        <dbReference type="Pfam" id="PF12697"/>
    </source>
</evidence>
<comment type="similarity">
    <text evidence="1">Belongs to the AB hydrolase superfamily.</text>
</comment>
<sequence length="279" mass="31392">MKGYSTLSNHNHIMNIAARNNIKISSNEKQPMVFAHGYGCDQNMWRFVAPAFEDEYRVVLFDHVGSGKSDQSAYNFEKYSSLQGYADDLIEICEYLNLRKVVFVGHSVSSIIGVLAEKSRPDLFDRLVLVGPSPCYINELDYIGGFSRKDIDELVDTLESNYLGWSSFITPVIIGNPDKPEYSEELKNSFCSMNPEIAKHFAKVTFLGDNRKDLAHVSSPTLIIQCHPDIIAPIQVGEYVHQQIPNSSLVVLKSPGHCPHLTDPDQVIESLKIFLRSSY</sequence>
<reference evidence="3 4" key="1">
    <citation type="submission" date="2013-02" db="EMBL/GenBank/DDBJ databases">
        <title>A novel strain isolated from Lonar lake, Maharashtra, India.</title>
        <authorList>
            <person name="Singh A."/>
        </authorList>
    </citation>
    <scope>NUCLEOTIDE SEQUENCE [LARGE SCALE GENOMIC DNA]</scope>
    <source>
        <strain evidence="3 4">AK24</strain>
    </source>
</reference>
<dbReference type="STRING" id="1232681.ADIS_0890"/>